<dbReference type="Proteomes" id="UP001623592">
    <property type="component" value="Unassembled WGS sequence"/>
</dbReference>
<reference evidence="3 4" key="1">
    <citation type="submission" date="2024-11" db="EMBL/GenBank/DDBJ databases">
        <authorList>
            <person name="Heng Y.C."/>
            <person name="Lim A.C.H."/>
            <person name="Lee J.K.Y."/>
            <person name="Kittelmann S."/>
        </authorList>
    </citation>
    <scope>NUCLEOTIDE SEQUENCE [LARGE SCALE GENOMIC DNA]</scope>
    <source>
        <strain evidence="3 4">WILCCON 0114</strain>
    </source>
</reference>
<dbReference type="PANTHER" id="PTHR37829">
    <property type="entry name" value="PHAGE-LIKE ELEMENT PBSX PROTEIN XKDT"/>
    <property type="match status" value="1"/>
</dbReference>
<evidence type="ECO:0000313" key="4">
    <source>
        <dbReference type="Proteomes" id="UP001623592"/>
    </source>
</evidence>
<evidence type="ECO:0000259" key="2">
    <source>
        <dbReference type="Pfam" id="PF26078"/>
    </source>
</evidence>
<dbReference type="InterPro" id="IPR058531">
    <property type="entry name" value="Baseplate_J_M"/>
</dbReference>
<dbReference type="InterPro" id="IPR006949">
    <property type="entry name" value="Barrel_Baseplate_J-like"/>
</dbReference>
<organism evidence="3 4">
    <name type="scientific">Clostridium neuense</name>
    <dbReference type="NCBI Taxonomy" id="1728934"/>
    <lineage>
        <taxon>Bacteria</taxon>
        <taxon>Bacillati</taxon>
        <taxon>Bacillota</taxon>
        <taxon>Clostridia</taxon>
        <taxon>Eubacteriales</taxon>
        <taxon>Clostridiaceae</taxon>
        <taxon>Clostridium</taxon>
    </lineage>
</organism>
<proteinExistence type="predicted"/>
<feature type="domain" description="Baseplate J-like central" evidence="2">
    <location>
        <begin position="184"/>
        <end position="234"/>
    </location>
</feature>
<comment type="caution">
    <text evidence="3">The sequence shown here is derived from an EMBL/GenBank/DDBJ whole genome shotgun (WGS) entry which is preliminary data.</text>
</comment>
<protein>
    <submittedName>
        <fullName evidence="3">Baseplate J/gp47 family protein</fullName>
    </submittedName>
</protein>
<evidence type="ECO:0000313" key="3">
    <source>
        <dbReference type="EMBL" id="MFL0251244.1"/>
    </source>
</evidence>
<dbReference type="RefSeq" id="WP_406787897.1">
    <property type="nucleotide sequence ID" value="NZ_JBJIAA010000009.1"/>
</dbReference>
<dbReference type="EMBL" id="JBJIAA010000009">
    <property type="protein sequence ID" value="MFL0251244.1"/>
    <property type="molecule type" value="Genomic_DNA"/>
</dbReference>
<sequence>MYEDKTVDNIHENMLSNIDNSYEKSVGYPTYDFTRSLAIEESLLYKALNNAILKIYVSNLSGNELDERVKEWRGIDRKLATYAKGVVTVKGTGNIKIGDIFSTSNNIQFSATEDVNIIDTADVNVIAVVAGDSGNVGANSIVQMPVTLQGIVSCNNSNSTYDGYNEESDDSLKKRFYESLQTPATSGNKYHYIMWAKEVTGVGDAKVFPLWNGNGTVKVTIVNSNKRAASTRYIQCYCKQVFRGHGIYKYVCFLCQDR</sequence>
<accession>A0ABW8TFE9</accession>
<feature type="domain" description="Baseplate protein J-like barrel" evidence="1">
    <location>
        <begin position="87"/>
        <end position="161"/>
    </location>
</feature>
<gene>
    <name evidence="3" type="ORF">ACJDT4_12480</name>
</gene>
<dbReference type="Pfam" id="PF04865">
    <property type="entry name" value="Baseplate_J"/>
    <property type="match status" value="1"/>
</dbReference>
<dbReference type="PANTHER" id="PTHR37829:SF3">
    <property type="entry name" value="PROTEIN JAYE-RELATED"/>
    <property type="match status" value="1"/>
</dbReference>
<dbReference type="InterPro" id="IPR052399">
    <property type="entry name" value="Phage_Baseplate_Assmbl_Protein"/>
</dbReference>
<keyword evidence="4" id="KW-1185">Reference proteome</keyword>
<dbReference type="Pfam" id="PF26078">
    <property type="entry name" value="Baseplate_J_M"/>
    <property type="match status" value="1"/>
</dbReference>
<evidence type="ECO:0000259" key="1">
    <source>
        <dbReference type="Pfam" id="PF04865"/>
    </source>
</evidence>
<name>A0ABW8TFE9_9CLOT</name>